<dbReference type="GO" id="GO:0031123">
    <property type="term" value="P:RNA 3'-end processing"/>
    <property type="evidence" value="ECO:0007669"/>
    <property type="project" value="InterPro"/>
</dbReference>
<keyword evidence="6" id="KW-0507">mRNA processing</keyword>
<dbReference type="SUPFAM" id="SSF81301">
    <property type="entry name" value="Nucleotidyltransferase"/>
    <property type="match status" value="1"/>
</dbReference>
<evidence type="ECO:0000259" key="17">
    <source>
        <dbReference type="Pfam" id="PF20750"/>
    </source>
</evidence>
<evidence type="ECO:0000256" key="2">
    <source>
        <dbReference type="ARBA" id="ARBA00001946"/>
    </source>
</evidence>
<feature type="domain" description="Poly(A) polymerase nucleotidyltransferase" evidence="17">
    <location>
        <begin position="24"/>
        <end position="216"/>
    </location>
</feature>
<comment type="cofactor">
    <cofactor evidence="2">
        <name>Mg(2+)</name>
        <dbReference type="ChEBI" id="CHEBI:18420"/>
    </cofactor>
</comment>
<evidence type="ECO:0000313" key="18">
    <source>
        <dbReference type="Proteomes" id="UP000887577"/>
    </source>
</evidence>
<dbReference type="InterPro" id="IPR043519">
    <property type="entry name" value="NT_sf"/>
</dbReference>
<evidence type="ECO:0000256" key="3">
    <source>
        <dbReference type="ARBA" id="ARBA00004123"/>
    </source>
</evidence>
<dbReference type="WBParaSite" id="PSU_v2.g6154.t1">
    <property type="protein sequence ID" value="PSU_v2.g6154.t1"/>
    <property type="gene ID" value="PSU_v2.g6154"/>
</dbReference>
<organism evidence="18 19">
    <name type="scientific">Panagrolaimus superbus</name>
    <dbReference type="NCBI Taxonomy" id="310955"/>
    <lineage>
        <taxon>Eukaryota</taxon>
        <taxon>Metazoa</taxon>
        <taxon>Ecdysozoa</taxon>
        <taxon>Nematoda</taxon>
        <taxon>Chromadorea</taxon>
        <taxon>Rhabditida</taxon>
        <taxon>Tylenchina</taxon>
        <taxon>Panagrolaimomorpha</taxon>
        <taxon>Panagrolaimoidea</taxon>
        <taxon>Panagrolaimidae</taxon>
        <taxon>Panagrolaimus</taxon>
    </lineage>
</organism>
<dbReference type="GO" id="GO:0046872">
    <property type="term" value="F:metal ion binding"/>
    <property type="evidence" value="ECO:0007669"/>
    <property type="project" value="UniProtKB-KW"/>
</dbReference>
<feature type="region of interest" description="Disordered" evidence="14">
    <location>
        <begin position="647"/>
        <end position="689"/>
    </location>
</feature>
<dbReference type="InterPro" id="IPR007012">
    <property type="entry name" value="PolA_pol_cen_dom"/>
</dbReference>
<dbReference type="EC" id="2.7.7.19" evidence="5"/>
<evidence type="ECO:0000256" key="14">
    <source>
        <dbReference type="SAM" id="MobiDB-lite"/>
    </source>
</evidence>
<keyword evidence="12" id="KW-0539">Nucleus</keyword>
<name>A0A914Z239_9BILA</name>
<dbReference type="InterPro" id="IPR011068">
    <property type="entry name" value="NuclTrfase_I-like_C"/>
</dbReference>
<dbReference type="FunFam" id="1.10.1410.10:FF:000001">
    <property type="entry name" value="Putative poly(A) polymerase gamma"/>
    <property type="match status" value="1"/>
</dbReference>
<dbReference type="Pfam" id="PF04928">
    <property type="entry name" value="PAP_central"/>
    <property type="match status" value="1"/>
</dbReference>
<keyword evidence="18" id="KW-1185">Reference proteome</keyword>
<evidence type="ECO:0000256" key="13">
    <source>
        <dbReference type="ARBA" id="ARBA00048830"/>
    </source>
</evidence>
<evidence type="ECO:0000256" key="6">
    <source>
        <dbReference type="ARBA" id="ARBA00022664"/>
    </source>
</evidence>
<dbReference type="GO" id="GO:0005524">
    <property type="term" value="F:ATP binding"/>
    <property type="evidence" value="ECO:0007669"/>
    <property type="project" value="UniProtKB-KW"/>
</dbReference>
<dbReference type="SUPFAM" id="SSF81631">
    <property type="entry name" value="PAP/OAS1 substrate-binding domain"/>
    <property type="match status" value="1"/>
</dbReference>
<feature type="domain" description="Poly(A) polymerase central" evidence="16">
    <location>
        <begin position="222"/>
        <end position="373"/>
    </location>
</feature>
<sequence length="748" mass="83648">MGDRDATSELIPPPPPPLNAPQYGVSQPISMEPPTAAELELTKSLEFELQAKGVYESEQELEIRLEVLRRINALVKAWVKYVSVEKGLPPDQVERAGGKLFTFGSYRLGVYTRGADIDSLCVAPRHVERSDFFSSFFQMLKEDSNVTELHAVEEAFVPLIKLRYNGIELDILFARLALKEVGENQRLDDDGLLRNLDEKSIRSLNGCRVADEILKSIPNQKTFTIALRAVKLWAKNHSIYSNSLGFLGGISWAILVARTCQLYPNATPATIIEKFFLVFGTWDWPHPVFLKDSDTQSKRADIIVLNDLVWDPRNRVQDRYHLMPIITPAYPEQNSTFNVTKSTRHIITNEFRDGLQTMFEIVSGDKTWHNLLEEVNFFSRYRHFICLICATEDDEDHLVFSSLVESKIRHLISFFENNSCVNLCHICPRQFKPLASCDVGVDYKNPVVTLWFVGLDLNKSMKKNIDLTLEIQQFSDVVLKSAGSTKSYKSTMIVRPFYVKRSDLGKWIAKDDLMRGRNYARHRSSVVNISSINQKEIAGDKSRNIMLKVDDLENGDVPNASVQITSTSQPSSPSRKSDEKDVSPSDPLCIPNLLHSVSTPNLEGFNTCNLIVSVCFGSLFSFSKLAYLYSGATGDKQSASQLPIENATLSNPTGLMNAENGSSSASSTPSQSSDLQQQQESRKRKGFFSPPTMLNQTLLAAAAEAAAANATSHLPAATMSTSNEQQQQPQIKRPKFNYLSAPQNGTVH</sequence>
<evidence type="ECO:0000313" key="19">
    <source>
        <dbReference type="WBParaSite" id="PSU_v2.g6154.t1"/>
    </source>
</evidence>
<dbReference type="PANTHER" id="PTHR10682">
    <property type="entry name" value="POLY A POLYMERASE"/>
    <property type="match status" value="1"/>
</dbReference>
<evidence type="ECO:0000256" key="12">
    <source>
        <dbReference type="ARBA" id="ARBA00023242"/>
    </source>
</evidence>
<evidence type="ECO:0000256" key="5">
    <source>
        <dbReference type="ARBA" id="ARBA00012388"/>
    </source>
</evidence>
<reference evidence="19" key="1">
    <citation type="submission" date="2022-11" db="UniProtKB">
        <authorList>
            <consortium name="WormBaseParasite"/>
        </authorList>
    </citation>
    <scope>IDENTIFICATION</scope>
</reference>
<keyword evidence="7" id="KW-0808">Transferase</keyword>
<proteinExistence type="inferred from homology"/>
<evidence type="ECO:0000256" key="11">
    <source>
        <dbReference type="ARBA" id="ARBA00022842"/>
    </source>
</evidence>
<keyword evidence="11" id="KW-0460">Magnesium</keyword>
<dbReference type="Gene3D" id="1.10.1410.10">
    <property type="match status" value="1"/>
</dbReference>
<dbReference type="FunFam" id="3.30.460.10:FF:000002">
    <property type="entry name" value="Poly(A) polymerase alpha, putative"/>
    <property type="match status" value="1"/>
</dbReference>
<evidence type="ECO:0000259" key="16">
    <source>
        <dbReference type="Pfam" id="PF04928"/>
    </source>
</evidence>
<dbReference type="Gene3D" id="3.30.460.10">
    <property type="entry name" value="Beta Polymerase, domain 2"/>
    <property type="match status" value="1"/>
</dbReference>
<dbReference type="InterPro" id="IPR007010">
    <property type="entry name" value="PolA_pol_RNA-bd_dom"/>
</dbReference>
<evidence type="ECO:0000256" key="8">
    <source>
        <dbReference type="ARBA" id="ARBA00022723"/>
    </source>
</evidence>
<accession>A0A914Z239</accession>
<dbReference type="Gene3D" id="3.30.70.590">
    <property type="entry name" value="Poly(A) polymerase predicted RNA binding domain"/>
    <property type="match status" value="1"/>
</dbReference>
<comment type="similarity">
    <text evidence="4">Belongs to the poly(A) polymerase family.</text>
</comment>
<keyword evidence="10" id="KW-0067">ATP-binding</keyword>
<feature type="region of interest" description="Disordered" evidence="14">
    <location>
        <begin position="556"/>
        <end position="584"/>
    </location>
</feature>
<dbReference type="Proteomes" id="UP000887577">
    <property type="component" value="Unplaced"/>
</dbReference>
<evidence type="ECO:0000256" key="9">
    <source>
        <dbReference type="ARBA" id="ARBA00022741"/>
    </source>
</evidence>
<evidence type="ECO:0000256" key="4">
    <source>
        <dbReference type="ARBA" id="ARBA00010912"/>
    </source>
</evidence>
<feature type="compositionally biased region" description="Low complexity" evidence="14">
    <location>
        <begin position="662"/>
        <end position="679"/>
    </location>
</feature>
<dbReference type="GO" id="GO:0003723">
    <property type="term" value="F:RNA binding"/>
    <property type="evidence" value="ECO:0007669"/>
    <property type="project" value="InterPro"/>
</dbReference>
<dbReference type="GO" id="GO:0005634">
    <property type="term" value="C:nucleus"/>
    <property type="evidence" value="ECO:0007669"/>
    <property type="project" value="UniProtKB-SubCell"/>
</dbReference>
<dbReference type="Pfam" id="PF20750">
    <property type="entry name" value="PAP_NTPase"/>
    <property type="match status" value="1"/>
</dbReference>
<evidence type="ECO:0000256" key="7">
    <source>
        <dbReference type="ARBA" id="ARBA00022679"/>
    </source>
</evidence>
<evidence type="ECO:0000256" key="1">
    <source>
        <dbReference type="ARBA" id="ARBA00001936"/>
    </source>
</evidence>
<dbReference type="InterPro" id="IPR048840">
    <property type="entry name" value="PolA_pol_NTPase"/>
</dbReference>
<dbReference type="GO" id="GO:0006397">
    <property type="term" value="P:mRNA processing"/>
    <property type="evidence" value="ECO:0007669"/>
    <property type="project" value="UniProtKB-KW"/>
</dbReference>
<comment type="subcellular location">
    <subcellularLocation>
        <location evidence="3">Nucleus</location>
    </subcellularLocation>
</comment>
<dbReference type="SUPFAM" id="SSF55003">
    <property type="entry name" value="PAP/Archaeal CCA-adding enzyme, C-terminal domain"/>
    <property type="match status" value="1"/>
</dbReference>
<dbReference type="Pfam" id="PF04926">
    <property type="entry name" value="PAP_RNA-bind"/>
    <property type="match status" value="1"/>
</dbReference>
<feature type="region of interest" description="Disordered" evidence="14">
    <location>
        <begin position="1"/>
        <end position="27"/>
    </location>
</feature>
<evidence type="ECO:0000256" key="10">
    <source>
        <dbReference type="ARBA" id="ARBA00022840"/>
    </source>
</evidence>
<feature type="domain" description="Poly(A) polymerase RNA-binding" evidence="15">
    <location>
        <begin position="376"/>
        <end position="438"/>
    </location>
</feature>
<dbReference type="GO" id="GO:1990817">
    <property type="term" value="F:poly(A) RNA polymerase activity"/>
    <property type="evidence" value="ECO:0007669"/>
    <property type="project" value="UniProtKB-EC"/>
</dbReference>
<evidence type="ECO:0000259" key="15">
    <source>
        <dbReference type="Pfam" id="PF04926"/>
    </source>
</evidence>
<keyword evidence="9" id="KW-0547">Nucleotide-binding</keyword>
<feature type="compositionally biased region" description="Low complexity" evidence="14">
    <location>
        <begin position="561"/>
        <end position="574"/>
    </location>
</feature>
<comment type="cofactor">
    <cofactor evidence="1">
        <name>Mn(2+)</name>
        <dbReference type="ChEBI" id="CHEBI:29035"/>
    </cofactor>
</comment>
<dbReference type="CDD" id="cd05402">
    <property type="entry name" value="NT_PAP_TUTase"/>
    <property type="match status" value="1"/>
</dbReference>
<feature type="region of interest" description="Disordered" evidence="14">
    <location>
        <begin position="710"/>
        <end position="748"/>
    </location>
</feature>
<keyword evidence="8" id="KW-0479">Metal-binding</keyword>
<dbReference type="AlphaFoldDB" id="A0A914Z239"/>
<comment type="catalytic activity">
    <reaction evidence="13">
        <text>RNA(n) + ATP = RNA(n)-3'-adenine ribonucleotide + diphosphate</text>
        <dbReference type="Rhea" id="RHEA:11332"/>
        <dbReference type="Rhea" id="RHEA-COMP:14527"/>
        <dbReference type="Rhea" id="RHEA-COMP:17347"/>
        <dbReference type="ChEBI" id="CHEBI:30616"/>
        <dbReference type="ChEBI" id="CHEBI:33019"/>
        <dbReference type="ChEBI" id="CHEBI:140395"/>
        <dbReference type="ChEBI" id="CHEBI:173115"/>
        <dbReference type="EC" id="2.7.7.19"/>
    </reaction>
</comment>
<dbReference type="PANTHER" id="PTHR10682:SF10">
    <property type="entry name" value="POLYNUCLEOTIDE ADENYLYLTRANSFERASE"/>
    <property type="match status" value="1"/>
</dbReference>
<feature type="compositionally biased region" description="Polar residues" evidence="14">
    <location>
        <begin position="718"/>
        <end position="730"/>
    </location>
</feature>
<protein>
    <recommendedName>
        <fullName evidence="5">polynucleotide adenylyltransferase</fullName>
        <ecNumber evidence="5">2.7.7.19</ecNumber>
    </recommendedName>
</protein>